<dbReference type="InterPro" id="IPR051400">
    <property type="entry name" value="HAD-like_hydrolase"/>
</dbReference>
<comment type="caution">
    <text evidence="5">The sequence shown here is derived from an EMBL/GenBank/DDBJ whole genome shotgun (WGS) entry which is preliminary data.</text>
</comment>
<reference evidence="5 6" key="1">
    <citation type="journal article" date="2017" name="Elife">
        <title>Extensive horizontal gene transfer in cheese-associated bacteria.</title>
        <authorList>
            <person name="Bonham K.S."/>
            <person name="Wolfe B.E."/>
            <person name="Dutton R.J."/>
        </authorList>
    </citation>
    <scope>NUCLEOTIDE SEQUENCE [LARGE SCALE GENOMIC DNA]</scope>
    <source>
        <strain evidence="5 6">341_9</strain>
    </source>
</reference>
<dbReference type="Proteomes" id="UP000218598">
    <property type="component" value="Unassembled WGS sequence"/>
</dbReference>
<gene>
    <name evidence="5" type="ORF">CIK66_17685</name>
</gene>
<dbReference type="PANTHER" id="PTHR46470">
    <property type="entry name" value="N-ACYLNEURAMINATE-9-PHOSPHATASE"/>
    <property type="match status" value="1"/>
</dbReference>
<dbReference type="SFLD" id="SFLDG01129">
    <property type="entry name" value="C1.5:_HAD__Beta-PGM__Phosphata"/>
    <property type="match status" value="1"/>
</dbReference>
<comment type="cofactor">
    <cofactor evidence="1">
        <name>Mg(2+)</name>
        <dbReference type="ChEBI" id="CHEBI:18420"/>
    </cofactor>
</comment>
<dbReference type="NCBIfam" id="TIGR01549">
    <property type="entry name" value="HAD-SF-IA-v1"/>
    <property type="match status" value="1"/>
</dbReference>
<dbReference type="GO" id="GO:0044281">
    <property type="term" value="P:small molecule metabolic process"/>
    <property type="evidence" value="ECO:0007669"/>
    <property type="project" value="UniProtKB-ARBA"/>
</dbReference>
<sequence length="267" mass="29417">MAAGVSLRRRVRAAARERTGASSADDGGAVSGGRPARIRARAVVVDLDDTLFDHRESARRGLARLIHELGGTATAEIIDTAEMTAERLMGRRRAGEIGRADYRRLRIRHLLADIDQRLEAGRLEDEQCDLLYERFLEVYEEEWVGFADAVPVLRGLHDRRIPVAVLTNGPEERQQRKARVLDLEPWVLGVWTSERLAAKKPEASTYLTVCGALGIEPGAVLHIGDNVEHDLHGARAAGLQALHLDRGQAFAESSQRITTLDAVLGML</sequence>
<feature type="region of interest" description="Disordered" evidence="4">
    <location>
        <begin position="14"/>
        <end position="33"/>
    </location>
</feature>
<evidence type="ECO:0000256" key="3">
    <source>
        <dbReference type="ARBA" id="ARBA00022842"/>
    </source>
</evidence>
<dbReference type="SUPFAM" id="SSF56784">
    <property type="entry name" value="HAD-like"/>
    <property type="match status" value="1"/>
</dbReference>
<dbReference type="GO" id="GO:0016787">
    <property type="term" value="F:hydrolase activity"/>
    <property type="evidence" value="ECO:0007669"/>
    <property type="project" value="UniProtKB-KW"/>
</dbReference>
<dbReference type="OrthoDB" id="9810501at2"/>
<accession>A0A2A3YEM2</accession>
<dbReference type="Gene3D" id="1.20.120.710">
    <property type="entry name" value="Haloacid dehalogenase hydrolase-like domain"/>
    <property type="match status" value="1"/>
</dbReference>
<dbReference type="Gene3D" id="3.40.50.1000">
    <property type="entry name" value="HAD superfamily/HAD-like"/>
    <property type="match status" value="1"/>
</dbReference>
<evidence type="ECO:0000256" key="2">
    <source>
        <dbReference type="ARBA" id="ARBA00022801"/>
    </source>
</evidence>
<dbReference type="InterPro" id="IPR023214">
    <property type="entry name" value="HAD_sf"/>
</dbReference>
<protein>
    <recommendedName>
        <fullName evidence="7">Haloacid dehalogenase</fullName>
    </recommendedName>
</protein>
<evidence type="ECO:0000313" key="6">
    <source>
        <dbReference type="Proteomes" id="UP000218598"/>
    </source>
</evidence>
<keyword evidence="3" id="KW-0460">Magnesium</keyword>
<dbReference type="Pfam" id="PF00702">
    <property type="entry name" value="Hydrolase"/>
    <property type="match status" value="1"/>
</dbReference>
<keyword evidence="2" id="KW-0378">Hydrolase</keyword>
<evidence type="ECO:0000256" key="1">
    <source>
        <dbReference type="ARBA" id="ARBA00001946"/>
    </source>
</evidence>
<proteinExistence type="predicted"/>
<dbReference type="PANTHER" id="PTHR46470:SF4">
    <property type="entry name" value="5-AMINO-6-(5-PHOSPHO-D-RIBITYLAMINO)URACIL PHOSPHATASE YIGB"/>
    <property type="match status" value="1"/>
</dbReference>
<dbReference type="AlphaFoldDB" id="A0A2A3YEM2"/>
<dbReference type="InterPro" id="IPR036412">
    <property type="entry name" value="HAD-like_sf"/>
</dbReference>
<keyword evidence="6" id="KW-1185">Reference proteome</keyword>
<dbReference type="InterPro" id="IPR006439">
    <property type="entry name" value="HAD-SF_hydro_IA"/>
</dbReference>
<organism evidence="5 6">
    <name type="scientific">Brachybacterium alimentarium</name>
    <dbReference type="NCBI Taxonomy" id="47845"/>
    <lineage>
        <taxon>Bacteria</taxon>
        <taxon>Bacillati</taxon>
        <taxon>Actinomycetota</taxon>
        <taxon>Actinomycetes</taxon>
        <taxon>Micrococcales</taxon>
        <taxon>Dermabacteraceae</taxon>
        <taxon>Brachybacterium</taxon>
    </lineage>
</organism>
<dbReference type="SFLD" id="SFLDS00003">
    <property type="entry name" value="Haloacid_Dehalogenase"/>
    <property type="match status" value="1"/>
</dbReference>
<dbReference type="EMBL" id="NRGR01000040">
    <property type="protein sequence ID" value="PCC37783.1"/>
    <property type="molecule type" value="Genomic_DNA"/>
</dbReference>
<evidence type="ECO:0000256" key="4">
    <source>
        <dbReference type="SAM" id="MobiDB-lite"/>
    </source>
</evidence>
<evidence type="ECO:0008006" key="7">
    <source>
        <dbReference type="Google" id="ProtNLM"/>
    </source>
</evidence>
<name>A0A2A3YEM2_9MICO</name>
<evidence type="ECO:0000313" key="5">
    <source>
        <dbReference type="EMBL" id="PCC37783.1"/>
    </source>
</evidence>